<comment type="function">
    <text evidence="2">Removes the formyl group from the N-terminal Met of newly synthesized proteins. Requires at least a dipeptide for an efficient rate of reaction. N-terminal L-methionine is a prerequisite for activity but the enzyme has broad specificity at other positions.</text>
</comment>
<feature type="binding site" evidence="2">
    <location>
        <position position="159"/>
    </location>
    <ligand>
        <name>Fe cation</name>
        <dbReference type="ChEBI" id="CHEBI:24875"/>
    </ligand>
</feature>
<dbReference type="NCBIfam" id="NF001159">
    <property type="entry name" value="PRK00150.1-3"/>
    <property type="match status" value="1"/>
</dbReference>
<keyword evidence="2" id="KW-0408">Iron</keyword>
<dbReference type="Pfam" id="PF01327">
    <property type="entry name" value="Pep_deformylase"/>
    <property type="match status" value="1"/>
</dbReference>
<comment type="similarity">
    <text evidence="1 2">Belongs to the polypeptide deformylase family.</text>
</comment>
<gene>
    <name evidence="3" type="primary">def_2</name>
    <name evidence="2" type="synonym">def</name>
    <name evidence="3" type="ORF">DAETH_32050</name>
</gene>
<dbReference type="PIRSF" id="PIRSF004749">
    <property type="entry name" value="Pep_def"/>
    <property type="match status" value="1"/>
</dbReference>
<dbReference type="Proteomes" id="UP001064971">
    <property type="component" value="Chromosome"/>
</dbReference>
<dbReference type="HAMAP" id="MF_00163">
    <property type="entry name" value="Pep_deformylase"/>
    <property type="match status" value="1"/>
</dbReference>
<keyword evidence="2" id="KW-0479">Metal-binding</keyword>
<name>A0ABN6RLL9_9DEIO</name>
<dbReference type="PANTHER" id="PTHR10458">
    <property type="entry name" value="PEPTIDE DEFORMYLASE"/>
    <property type="match status" value="1"/>
</dbReference>
<dbReference type="InterPro" id="IPR023635">
    <property type="entry name" value="Peptide_deformylase"/>
</dbReference>
<dbReference type="EC" id="3.5.1.88" evidence="2"/>
<evidence type="ECO:0000256" key="1">
    <source>
        <dbReference type="ARBA" id="ARBA00010759"/>
    </source>
</evidence>
<dbReference type="RefSeq" id="WP_264777455.1">
    <property type="nucleotide sequence ID" value="NZ_AP026560.1"/>
</dbReference>
<dbReference type="PANTHER" id="PTHR10458:SF22">
    <property type="entry name" value="PEPTIDE DEFORMYLASE"/>
    <property type="match status" value="1"/>
</dbReference>
<dbReference type="CDD" id="cd00487">
    <property type="entry name" value="Pep_deformylase"/>
    <property type="match status" value="1"/>
</dbReference>
<keyword evidence="2" id="KW-0648">Protein biosynthesis</keyword>
<dbReference type="EMBL" id="AP026560">
    <property type="protein sequence ID" value="BDP43236.1"/>
    <property type="molecule type" value="Genomic_DNA"/>
</dbReference>
<feature type="active site" evidence="2">
    <location>
        <position position="160"/>
    </location>
</feature>
<dbReference type="SUPFAM" id="SSF56420">
    <property type="entry name" value="Peptide deformylase"/>
    <property type="match status" value="1"/>
</dbReference>
<sequence>MEPSVYPIRLYGDPVLRGQARAIEDLAAPVQVPGFAPQSLREVARSMLETMYEARGAGLAGPQVGLPHQIFVAAEYDDDTEEGKPLRARALREFVMLNPVVEPLSDRVDTSFGEGCLSIPGIKRTDVPRHSEVRVTYTDLEGERRSIEAGAFLARIFQHETDHLHGLYYLDRLPGSVTEEYVEYLAELKGRARAYLQTLEAQG</sequence>
<accession>A0ABN6RLL9</accession>
<keyword evidence="2" id="KW-0378">Hydrolase</keyword>
<feature type="binding site" evidence="2">
    <location>
        <position position="116"/>
    </location>
    <ligand>
        <name>Fe cation</name>
        <dbReference type="ChEBI" id="CHEBI:24875"/>
    </ligand>
</feature>
<dbReference type="PRINTS" id="PR01576">
    <property type="entry name" value="PDEFORMYLASE"/>
</dbReference>
<dbReference type="Gene3D" id="3.90.45.10">
    <property type="entry name" value="Peptide deformylase"/>
    <property type="match status" value="1"/>
</dbReference>
<organism evidence="3 4">
    <name type="scientific">Deinococcus aetherius</name>
    <dbReference type="NCBI Taxonomy" id="200252"/>
    <lineage>
        <taxon>Bacteria</taxon>
        <taxon>Thermotogati</taxon>
        <taxon>Deinococcota</taxon>
        <taxon>Deinococci</taxon>
        <taxon>Deinococcales</taxon>
        <taxon>Deinococcaceae</taxon>
        <taxon>Deinococcus</taxon>
    </lineage>
</organism>
<comment type="catalytic activity">
    <reaction evidence="2">
        <text>N-terminal N-formyl-L-methionyl-[peptide] + H2O = N-terminal L-methionyl-[peptide] + formate</text>
        <dbReference type="Rhea" id="RHEA:24420"/>
        <dbReference type="Rhea" id="RHEA-COMP:10639"/>
        <dbReference type="Rhea" id="RHEA-COMP:10640"/>
        <dbReference type="ChEBI" id="CHEBI:15377"/>
        <dbReference type="ChEBI" id="CHEBI:15740"/>
        <dbReference type="ChEBI" id="CHEBI:49298"/>
        <dbReference type="ChEBI" id="CHEBI:64731"/>
        <dbReference type="EC" id="3.5.1.88"/>
    </reaction>
</comment>
<comment type="cofactor">
    <cofactor evidence="2">
        <name>Fe(2+)</name>
        <dbReference type="ChEBI" id="CHEBI:29033"/>
    </cofactor>
    <text evidence="2">Binds 1 Fe(2+) ion.</text>
</comment>
<keyword evidence="4" id="KW-1185">Reference proteome</keyword>
<protein>
    <recommendedName>
        <fullName evidence="2">Peptide deformylase</fullName>
        <shortName evidence="2">PDF</shortName>
        <ecNumber evidence="2">3.5.1.88</ecNumber>
    </recommendedName>
    <alternativeName>
        <fullName evidence="2">Polypeptide deformylase</fullName>
    </alternativeName>
</protein>
<evidence type="ECO:0000313" key="4">
    <source>
        <dbReference type="Proteomes" id="UP001064971"/>
    </source>
</evidence>
<proteinExistence type="inferred from homology"/>
<evidence type="ECO:0000256" key="2">
    <source>
        <dbReference type="HAMAP-Rule" id="MF_00163"/>
    </source>
</evidence>
<dbReference type="NCBIfam" id="TIGR00079">
    <property type="entry name" value="pept_deformyl"/>
    <property type="match status" value="1"/>
</dbReference>
<feature type="binding site" evidence="2">
    <location>
        <position position="163"/>
    </location>
    <ligand>
        <name>Fe cation</name>
        <dbReference type="ChEBI" id="CHEBI:24875"/>
    </ligand>
</feature>
<evidence type="ECO:0000313" key="3">
    <source>
        <dbReference type="EMBL" id="BDP43236.1"/>
    </source>
</evidence>
<dbReference type="InterPro" id="IPR036821">
    <property type="entry name" value="Peptide_deformylase_sf"/>
</dbReference>
<reference evidence="3" key="1">
    <citation type="submission" date="2022-07" db="EMBL/GenBank/DDBJ databases">
        <title>Complete Genome Sequence of the Radioresistant Bacterium Deinococcus aetherius ST0316, Isolated from the Air Dust collected in Lower Stratosphere above Japan.</title>
        <authorList>
            <person name="Satoh K."/>
            <person name="Hagiwara K."/>
            <person name="Katsumata K."/>
            <person name="Kubo A."/>
            <person name="Yokobori S."/>
            <person name="Yamagishi A."/>
            <person name="Oono Y."/>
            <person name="Narumi I."/>
        </authorList>
    </citation>
    <scope>NUCLEOTIDE SEQUENCE</scope>
    <source>
        <strain evidence="3">ST0316</strain>
    </source>
</reference>